<comment type="caution">
    <text evidence="2">The sequence shown here is derived from an EMBL/GenBank/DDBJ whole genome shotgun (WGS) entry which is preliminary data.</text>
</comment>
<name>A0A8H3G7S0_9LECA</name>
<feature type="compositionally biased region" description="Basic and acidic residues" evidence="1">
    <location>
        <begin position="46"/>
        <end position="58"/>
    </location>
</feature>
<proteinExistence type="predicted"/>
<feature type="compositionally biased region" description="Low complexity" evidence="1">
    <location>
        <begin position="59"/>
        <end position="71"/>
    </location>
</feature>
<dbReference type="EMBL" id="CAJPDS010000108">
    <property type="protein sequence ID" value="CAF9938089.1"/>
    <property type="molecule type" value="Genomic_DNA"/>
</dbReference>
<reference evidence="2" key="1">
    <citation type="submission" date="2021-03" db="EMBL/GenBank/DDBJ databases">
        <authorList>
            <person name="Tagirdzhanova G."/>
        </authorList>
    </citation>
    <scope>NUCLEOTIDE SEQUENCE</scope>
</reference>
<evidence type="ECO:0000256" key="1">
    <source>
        <dbReference type="SAM" id="MobiDB-lite"/>
    </source>
</evidence>
<dbReference type="Proteomes" id="UP000664521">
    <property type="component" value="Unassembled WGS sequence"/>
</dbReference>
<gene>
    <name evidence="2" type="ORF">HETSPECPRED_000769</name>
</gene>
<dbReference type="AlphaFoldDB" id="A0A8H3G7S0"/>
<feature type="region of interest" description="Disordered" evidence="1">
    <location>
        <begin position="258"/>
        <end position="277"/>
    </location>
</feature>
<protein>
    <submittedName>
        <fullName evidence="2">Uncharacterized protein</fullName>
    </submittedName>
</protein>
<evidence type="ECO:0000313" key="2">
    <source>
        <dbReference type="EMBL" id="CAF9938089.1"/>
    </source>
</evidence>
<evidence type="ECO:0000313" key="3">
    <source>
        <dbReference type="Proteomes" id="UP000664521"/>
    </source>
</evidence>
<feature type="region of interest" description="Disordered" evidence="1">
    <location>
        <begin position="1"/>
        <end position="157"/>
    </location>
</feature>
<accession>A0A8H3G7S0</accession>
<feature type="compositionally biased region" description="Basic and acidic residues" evidence="1">
    <location>
        <begin position="78"/>
        <end position="143"/>
    </location>
</feature>
<keyword evidence="3" id="KW-1185">Reference proteome</keyword>
<feature type="compositionally biased region" description="Low complexity" evidence="1">
    <location>
        <begin position="218"/>
        <end position="236"/>
    </location>
</feature>
<organism evidence="2 3">
    <name type="scientific">Heterodermia speciosa</name>
    <dbReference type="NCBI Taxonomy" id="116794"/>
    <lineage>
        <taxon>Eukaryota</taxon>
        <taxon>Fungi</taxon>
        <taxon>Dikarya</taxon>
        <taxon>Ascomycota</taxon>
        <taxon>Pezizomycotina</taxon>
        <taxon>Lecanoromycetes</taxon>
        <taxon>OSLEUM clade</taxon>
        <taxon>Lecanoromycetidae</taxon>
        <taxon>Caliciales</taxon>
        <taxon>Physciaceae</taxon>
        <taxon>Heterodermia</taxon>
    </lineage>
</organism>
<sequence length="558" mass="61603">MPSSNNDGSGEKNVGENQPPKTGDEAGSSTVVTSDVAAMLQNMQRQLDEMRAENERLRAASASSPAPAPEVARARSRGRGDHSTRGHREERGQNQRGGHRQERGQNQRGHREQRGQNQRGGDRHQERLENKNERRQKKQESRLARSQGTPAAASTPAAPAAIVAPAAITVPAPVAPTVAQAMDEQTMHQMAMANSILFARFAQQNMQQAMGMTPLPSPFQQPASQPAQLPAGQLALPAPPPHDSPAPQLQLALPAPQGQLALPAPPPPPSALLSGAPENRWSSQARLAEIRIREAEYGLSRESRQKEHELQSMKAKIAEMEAGKLAEHKRREARSRLKKLTASPMLLAAQLRHELRDEAEGVFNQNVEELRNVEHTRVPNIQQAAYRAVRRVYHLAILRSIQQHHLNLDEDHTRVQNTVNGWIENTTTNLQNMVNSWTEDTTTNLETELRSRADTRRSELTSAIAEANRDRESLNRWVSEGGMPPDEWLYMPDETPFSVQQDANQGTNITMVTGTGSAPRPITDLFPGLPTSRRAIELVEDANTALAPVTNDDSELYD</sequence>
<feature type="region of interest" description="Disordered" evidence="1">
    <location>
        <begin position="216"/>
        <end position="250"/>
    </location>
</feature>